<evidence type="ECO:0000313" key="2">
    <source>
        <dbReference type="Proteomes" id="UP001165060"/>
    </source>
</evidence>
<reference evidence="1 2" key="1">
    <citation type="journal article" date="2023" name="Commun. Biol.">
        <title>Genome analysis of Parmales, the sister group of diatoms, reveals the evolutionary specialization of diatoms from phago-mixotrophs to photoautotrophs.</title>
        <authorList>
            <person name="Ban H."/>
            <person name="Sato S."/>
            <person name="Yoshikawa S."/>
            <person name="Yamada K."/>
            <person name="Nakamura Y."/>
            <person name="Ichinomiya M."/>
            <person name="Sato N."/>
            <person name="Blanc-Mathieu R."/>
            <person name="Endo H."/>
            <person name="Kuwata A."/>
            <person name="Ogata H."/>
        </authorList>
    </citation>
    <scope>NUCLEOTIDE SEQUENCE [LARGE SCALE GENOMIC DNA]</scope>
</reference>
<keyword evidence="2" id="KW-1185">Reference proteome</keyword>
<comment type="caution">
    <text evidence="1">The sequence shown here is derived from an EMBL/GenBank/DDBJ whole genome shotgun (WGS) entry which is preliminary data.</text>
</comment>
<protein>
    <submittedName>
        <fullName evidence="1">Uncharacterized protein</fullName>
    </submittedName>
</protein>
<name>A0ABQ6N5E0_9STRA</name>
<dbReference type="Proteomes" id="UP001165060">
    <property type="component" value="Unassembled WGS sequence"/>
</dbReference>
<accession>A0ABQ6N5E0</accession>
<dbReference type="EMBL" id="BRYB01000902">
    <property type="protein sequence ID" value="GMI39998.1"/>
    <property type="molecule type" value="Genomic_DNA"/>
</dbReference>
<gene>
    <name evidence="1" type="ORF">TeGR_g2174</name>
</gene>
<proteinExistence type="predicted"/>
<dbReference type="Gene3D" id="3.40.50.150">
    <property type="entry name" value="Vaccinia Virus protein VP39"/>
    <property type="match status" value="1"/>
</dbReference>
<evidence type="ECO:0000313" key="1">
    <source>
        <dbReference type="EMBL" id="GMI39998.1"/>
    </source>
</evidence>
<sequence>MDFNPHFIEFCEKNVEPKDKEKAKFFVGDACELTALLDDSCGDWVKDSTKIVMCVGNTIGIMPDEIKSRIYQQMANVAGVDGVAVMVYWNGNSFGEALQHFYHKNPQLCGPFTGECIDLDTCTLSTPSGYKTHWTTPEEAAEVLKVEGMEIVQLIEKGRGVLAAYRRKV</sequence>
<dbReference type="InterPro" id="IPR029063">
    <property type="entry name" value="SAM-dependent_MTases_sf"/>
</dbReference>
<dbReference type="SUPFAM" id="SSF53335">
    <property type="entry name" value="S-adenosyl-L-methionine-dependent methyltransferases"/>
    <property type="match status" value="1"/>
</dbReference>
<organism evidence="1 2">
    <name type="scientific">Tetraparma gracilis</name>
    <dbReference type="NCBI Taxonomy" id="2962635"/>
    <lineage>
        <taxon>Eukaryota</taxon>
        <taxon>Sar</taxon>
        <taxon>Stramenopiles</taxon>
        <taxon>Ochrophyta</taxon>
        <taxon>Bolidophyceae</taxon>
        <taxon>Parmales</taxon>
        <taxon>Triparmaceae</taxon>
        <taxon>Tetraparma</taxon>
    </lineage>
</organism>